<dbReference type="Pfam" id="PF07731">
    <property type="entry name" value="Cu-oxidase_2"/>
    <property type="match status" value="1"/>
</dbReference>
<dbReference type="GO" id="GO:0016491">
    <property type="term" value="F:oxidoreductase activity"/>
    <property type="evidence" value="ECO:0007669"/>
    <property type="project" value="InterPro"/>
</dbReference>
<keyword evidence="3" id="KW-0732">Signal</keyword>
<dbReference type="GO" id="GO:0005507">
    <property type="term" value="F:copper ion binding"/>
    <property type="evidence" value="ECO:0007669"/>
    <property type="project" value="InterPro"/>
</dbReference>
<evidence type="ECO:0000256" key="3">
    <source>
        <dbReference type="SAM" id="SignalP"/>
    </source>
</evidence>
<accession>A0A3L6Q2I9</accession>
<evidence type="ECO:0000256" key="2">
    <source>
        <dbReference type="SAM" id="MobiDB-lite"/>
    </source>
</evidence>
<comment type="similarity">
    <text evidence="1">Belongs to the multicopper oxidase family.</text>
</comment>
<dbReference type="InterPro" id="IPR045087">
    <property type="entry name" value="Cu-oxidase_fam"/>
</dbReference>
<reference evidence="8" key="1">
    <citation type="journal article" date="2019" name="Nat. Commun.">
        <title>The genome of broomcorn millet.</title>
        <authorList>
            <person name="Zou C."/>
            <person name="Miki D."/>
            <person name="Li D."/>
            <person name="Tang Q."/>
            <person name="Xiao L."/>
            <person name="Rajput S."/>
            <person name="Deng P."/>
            <person name="Jia W."/>
            <person name="Huang R."/>
            <person name="Zhang M."/>
            <person name="Sun Y."/>
            <person name="Hu J."/>
            <person name="Fu X."/>
            <person name="Schnable P.S."/>
            <person name="Li F."/>
            <person name="Zhang H."/>
            <person name="Feng B."/>
            <person name="Zhu X."/>
            <person name="Liu R."/>
            <person name="Schnable J.C."/>
            <person name="Zhu J.-K."/>
            <person name="Zhang H."/>
        </authorList>
    </citation>
    <scope>NUCLEOTIDE SEQUENCE [LARGE SCALE GENOMIC DNA]</scope>
</reference>
<name>A0A3L6Q2I9_PANMI</name>
<comment type="caution">
    <text evidence="7">The sequence shown here is derived from an EMBL/GenBank/DDBJ whole genome shotgun (WGS) entry which is preliminary data.</text>
</comment>
<dbReference type="SUPFAM" id="SSF49503">
    <property type="entry name" value="Cupredoxins"/>
    <property type="match status" value="3"/>
</dbReference>
<feature type="domain" description="Plastocyanin-like" evidence="5">
    <location>
        <begin position="400"/>
        <end position="537"/>
    </location>
</feature>
<dbReference type="InterPro" id="IPR011706">
    <property type="entry name" value="Cu-oxidase_C"/>
</dbReference>
<feature type="domain" description="Plastocyanin-like" evidence="6">
    <location>
        <begin position="34"/>
        <end position="147"/>
    </location>
</feature>
<dbReference type="InterPro" id="IPR011707">
    <property type="entry name" value="Cu-oxidase-like_N"/>
</dbReference>
<protein>
    <recommendedName>
        <fullName evidence="9">L-ascorbate oxidase</fullName>
    </recommendedName>
</protein>
<dbReference type="PANTHER" id="PTHR11709:SF387">
    <property type="entry name" value="OS04G0561900 PROTEIN"/>
    <property type="match status" value="1"/>
</dbReference>
<sequence>MAGGKPEALFFLLVCLLVVSAAAEGPYRSYDWKVTYGDINPLGTPQQAILINGQFPGPKIECQTDDNLIINVHNNLPEPFLLSWNGLQQRKNSWQDGVSGTNCPIPPGQNFTYHMQAKDQIGSFFYFPSLAFHKAAAGFGAIHIRTRPLIPVPFPPPADEYTLLIGDWYTMNHKDLQGMLDSGRELPCPDGILINGKRSPDGADFTVEQGKTYRLRISNVGLQNTLNLMIQDHSMTLVEVEGTHTVQNSYASLDVHVGQSLSVLFAADRPPREYHVVVSTRFTNTTLRSTAVVRYAGSSGPAFGSLPAGPGDVEFSLNQARSIRTNLTASGPRPNPQGSYHYGSINVTRTIRLASSSPGLSAGGERRPTRRSSWRTTTTSAACSGLAASRTPPPAAAGAAEEVRSETAVMDSDHRSFVEVVLENGEDGVQSWHLDGHSVFVVGYAHTNKIISLLRSSASDLVLPDDSCRLDLGTWSEESRDSYNLVDAISRCTVQVYPRGWTAVLIALDNVGMWNMRSEVWGRRYLGLQFYLRVYTPTHSLRDELPIPDKALLCGRAAANTSRRLAVPPPPLSR</sequence>
<organism evidence="7 8">
    <name type="scientific">Panicum miliaceum</name>
    <name type="common">Proso millet</name>
    <name type="synonym">Broomcorn millet</name>
    <dbReference type="NCBI Taxonomy" id="4540"/>
    <lineage>
        <taxon>Eukaryota</taxon>
        <taxon>Viridiplantae</taxon>
        <taxon>Streptophyta</taxon>
        <taxon>Embryophyta</taxon>
        <taxon>Tracheophyta</taxon>
        <taxon>Spermatophyta</taxon>
        <taxon>Magnoliopsida</taxon>
        <taxon>Liliopsida</taxon>
        <taxon>Poales</taxon>
        <taxon>Poaceae</taxon>
        <taxon>PACMAD clade</taxon>
        <taxon>Panicoideae</taxon>
        <taxon>Panicodae</taxon>
        <taxon>Paniceae</taxon>
        <taxon>Panicinae</taxon>
        <taxon>Panicum</taxon>
        <taxon>Panicum sect. Panicum</taxon>
    </lineage>
</organism>
<dbReference type="Proteomes" id="UP000275267">
    <property type="component" value="Unassembled WGS sequence"/>
</dbReference>
<evidence type="ECO:0000313" key="7">
    <source>
        <dbReference type="EMBL" id="RLM66590.1"/>
    </source>
</evidence>
<keyword evidence="8" id="KW-1185">Reference proteome</keyword>
<dbReference type="CDD" id="cd13846">
    <property type="entry name" value="CuRO_1_AAO_like_1"/>
    <property type="match status" value="1"/>
</dbReference>
<dbReference type="AlphaFoldDB" id="A0A3L6Q2I9"/>
<dbReference type="Pfam" id="PF07732">
    <property type="entry name" value="Cu-oxidase_3"/>
    <property type="match status" value="1"/>
</dbReference>
<evidence type="ECO:0000259" key="5">
    <source>
        <dbReference type="Pfam" id="PF07731"/>
    </source>
</evidence>
<evidence type="ECO:0000256" key="1">
    <source>
        <dbReference type="ARBA" id="ARBA00010609"/>
    </source>
</evidence>
<feature type="signal peptide" evidence="3">
    <location>
        <begin position="1"/>
        <end position="23"/>
    </location>
</feature>
<dbReference type="STRING" id="4540.A0A3L6Q2I9"/>
<dbReference type="PANTHER" id="PTHR11709">
    <property type="entry name" value="MULTI-COPPER OXIDASE"/>
    <property type="match status" value="1"/>
</dbReference>
<dbReference type="InterPro" id="IPR008972">
    <property type="entry name" value="Cupredoxin"/>
</dbReference>
<evidence type="ECO:0000313" key="8">
    <source>
        <dbReference type="Proteomes" id="UP000275267"/>
    </source>
</evidence>
<dbReference type="Pfam" id="PF00394">
    <property type="entry name" value="Cu-oxidase"/>
    <property type="match status" value="1"/>
</dbReference>
<feature type="domain" description="Plastocyanin-like" evidence="4">
    <location>
        <begin position="160"/>
        <end position="297"/>
    </location>
</feature>
<evidence type="ECO:0008006" key="9">
    <source>
        <dbReference type="Google" id="ProtNLM"/>
    </source>
</evidence>
<dbReference type="EMBL" id="PQIB02000015">
    <property type="protein sequence ID" value="RLM66590.1"/>
    <property type="molecule type" value="Genomic_DNA"/>
</dbReference>
<dbReference type="OrthoDB" id="2121828at2759"/>
<proteinExistence type="inferred from homology"/>
<feature type="region of interest" description="Disordered" evidence="2">
    <location>
        <begin position="355"/>
        <end position="397"/>
    </location>
</feature>
<dbReference type="InterPro" id="IPR001117">
    <property type="entry name" value="Cu-oxidase_2nd"/>
</dbReference>
<gene>
    <name evidence="7" type="ORF">C2845_PM16G16640</name>
</gene>
<feature type="chain" id="PRO_5018048520" description="L-ascorbate oxidase" evidence="3">
    <location>
        <begin position="24"/>
        <end position="574"/>
    </location>
</feature>
<evidence type="ECO:0000259" key="4">
    <source>
        <dbReference type="Pfam" id="PF00394"/>
    </source>
</evidence>
<dbReference type="InterPro" id="IPR034273">
    <property type="entry name" value="CuRO_1_AAO-like"/>
</dbReference>
<dbReference type="Gene3D" id="2.60.40.420">
    <property type="entry name" value="Cupredoxins - blue copper proteins"/>
    <property type="match status" value="3"/>
</dbReference>
<evidence type="ECO:0000259" key="6">
    <source>
        <dbReference type="Pfam" id="PF07732"/>
    </source>
</evidence>